<dbReference type="OrthoDB" id="13640at10239"/>
<reference evidence="1 2" key="1">
    <citation type="submission" date="2016-01" db="EMBL/GenBank/DDBJ databases">
        <title>The genomic content and context of auxiliary metabolic genes in marine cyanophages.</title>
        <authorList>
            <person name="Marston M.F."/>
            <person name="Martiny J.B.H."/>
            <person name="Crummett L.T."/>
        </authorList>
    </citation>
    <scope>NUCLEOTIDE SEQUENCE [LARGE SCALE GENOMIC DNA]</scope>
    <source>
        <strain evidence="1">RW_29_0704</strain>
    </source>
</reference>
<dbReference type="RefSeq" id="YP_009302098.1">
    <property type="nucleotide sequence ID" value="NC_031242.1"/>
</dbReference>
<name>A0A127KLG8_9CAUD</name>
<organism evidence="1 2">
    <name type="scientific">Cyanophage S-RIM50</name>
    <dbReference type="NCBI Taxonomy" id="687803"/>
    <lineage>
        <taxon>Viruses</taxon>
        <taxon>Duplodnaviria</taxon>
        <taxon>Heunggongvirae</taxon>
        <taxon>Uroviricota</taxon>
        <taxon>Caudoviricetes</taxon>
        <taxon>Pantevenvirales</taxon>
        <taxon>Kyanoviridae</taxon>
        <taxon>Neptunevirus</taxon>
        <taxon>Neptunevirus srim50</taxon>
    </lineage>
</organism>
<gene>
    <name evidence="1" type="ORF">R290704_011</name>
</gene>
<accession>A0A127KLG8</accession>
<evidence type="ECO:0000313" key="2">
    <source>
        <dbReference type="Proteomes" id="UP000201797"/>
    </source>
</evidence>
<sequence>MTLNRTETGEVGVRIAIFRNGQAVTNPEGASDLYEFVRGIEIFEGINSATLEARIIFQDNAGLIGSFTGSELFKIQITGSVYDKTYFLRAYNIEARSRTNQNSEVYLINLASDEYIKNEVANVFGNTEVIFDKKIDAENIIKRLVQNQRYLGSKKRVFVEKTLNTHKFVAPNWRPFDCIYWMCNRSIREKSPGKNLQSGYVFFENSLGYHYKSIDKLIESANSQSFDGKTNPSTGEAKLYNYVYSPKKVSENQSADQFKINSVVFPEERNFLMGLRHGAWSGFSIGLDPVTISTSKMGASSDLSADAYRYSIKDIWKRMEHLKGNKNANPITKMDTSIQNMIDYPKRVRYTIMPNQIFDPKNSSNPQANYEQLVELQAYQWMRIESLKNVKLQIIIPGNLDLYAGYGINVEIPTTAKSDTTVKLDRKYSGRYIIAGLTHKILNNNMETELLLLKDSVQ</sequence>
<protein>
    <submittedName>
        <fullName evidence="1">Structural protein</fullName>
    </submittedName>
</protein>
<dbReference type="KEGG" id="vg:29124015"/>
<evidence type="ECO:0000313" key="1">
    <source>
        <dbReference type="EMBL" id="AMO42799.1"/>
    </source>
</evidence>
<dbReference type="Proteomes" id="UP000201797">
    <property type="component" value="Segment"/>
</dbReference>
<dbReference type="GeneID" id="29124015"/>
<dbReference type="EMBL" id="KU594605">
    <property type="protein sequence ID" value="AMO42799.1"/>
    <property type="molecule type" value="Genomic_DNA"/>
</dbReference>
<proteinExistence type="predicted"/>
<keyword evidence="2" id="KW-1185">Reference proteome</keyword>